<reference evidence="1 2" key="1">
    <citation type="journal article" date="2020" name="Cell">
        <title>Large-Scale Comparative Analyses of Tick Genomes Elucidate Their Genetic Diversity and Vector Capacities.</title>
        <authorList>
            <consortium name="Tick Genome and Microbiome Consortium (TIGMIC)"/>
            <person name="Jia N."/>
            <person name="Wang J."/>
            <person name="Shi W."/>
            <person name="Du L."/>
            <person name="Sun Y."/>
            <person name="Zhan W."/>
            <person name="Jiang J.F."/>
            <person name="Wang Q."/>
            <person name="Zhang B."/>
            <person name="Ji P."/>
            <person name="Bell-Sakyi L."/>
            <person name="Cui X.M."/>
            <person name="Yuan T.T."/>
            <person name="Jiang B.G."/>
            <person name="Yang W.F."/>
            <person name="Lam T.T."/>
            <person name="Chang Q.C."/>
            <person name="Ding S.J."/>
            <person name="Wang X.J."/>
            <person name="Zhu J.G."/>
            <person name="Ruan X.D."/>
            <person name="Zhao L."/>
            <person name="Wei J.T."/>
            <person name="Ye R.Z."/>
            <person name="Que T.C."/>
            <person name="Du C.H."/>
            <person name="Zhou Y.H."/>
            <person name="Cheng J.X."/>
            <person name="Dai P.F."/>
            <person name="Guo W.B."/>
            <person name="Han X.H."/>
            <person name="Huang E.J."/>
            <person name="Li L.F."/>
            <person name="Wei W."/>
            <person name="Gao Y.C."/>
            <person name="Liu J.Z."/>
            <person name="Shao H.Z."/>
            <person name="Wang X."/>
            <person name="Wang C.C."/>
            <person name="Yang T.C."/>
            <person name="Huo Q.B."/>
            <person name="Li W."/>
            <person name="Chen H.Y."/>
            <person name="Chen S.E."/>
            <person name="Zhou L.G."/>
            <person name="Ni X.B."/>
            <person name="Tian J.H."/>
            <person name="Sheng Y."/>
            <person name="Liu T."/>
            <person name="Pan Y.S."/>
            <person name="Xia L.Y."/>
            <person name="Li J."/>
            <person name="Zhao F."/>
            <person name="Cao W.C."/>
        </authorList>
    </citation>
    <scope>NUCLEOTIDE SEQUENCE [LARGE SCALE GENOMIC DNA]</scope>
    <source>
        <strain evidence="1">Iper-2018</strain>
    </source>
</reference>
<sequence>MTVLQNAGDAAKGDSAMKGRKGGFKGESNCYKIVKMIMERDYAPVIVFSFSKKECEAYATQMARLDLTTHHEKQLVDEVFRNAMDSLSEEDQKLPQVEQVLPLLKRGIAVHHSGLLPILKETIEILFAEGLIKALFATETFAMGLNMPARTVLFTNARKFDGKDFRWVTSGEYIQMSGRAGRRGLDDRGIVILMIDEKMSPAAGKDIVKASGLPDPINSAFHLTYNMVLNLMRVEEVNPEYILERSFFQFQNNSSIPVLYKKLQDLQTKLDAFRIPNESEVAAYYKIRQQLASLSKELQAFLSKPQYCVPYLQAGRMIHIKNDTHDFGWGIVISYTKKKIVAVRGEQSAREPSVIVEVLMLVSRDSAQTKVTSKVVPPSPGEKGEMQVVPMPIDNINQISSVRLYYNQDLKSPDNRNAVLKSLQARREVYERFPKGVPLVDPFEDLGIKDSGMKEVVKKIEAFESRMYAHPLHSSPELKRLYSHYEEKMMVVKEMKEVKMELKKAKSLLQMDELKCRKRVLRRLGYCTAADVMEIKGKVACEISSADELLVTEMIFNNMFNDLDVHQATALLGCLVFQEKSNEMPNLTEELSGPLRQMQDMARRIARVTKDAKLCVDEDRYIESFKPHLMDVIYSWSKGASFAQVCKMTDVFEGSIIRCMRRLEELLRQLVQAAKCIGNTELENKFSEAVKLMKRDIVFAASLYL</sequence>
<gene>
    <name evidence="1" type="ORF">HPB47_019259</name>
</gene>
<name>A0AC60QM88_IXOPE</name>
<comment type="caution">
    <text evidence="1">The sequence shown here is derived from an EMBL/GenBank/DDBJ whole genome shotgun (WGS) entry which is preliminary data.</text>
</comment>
<accession>A0AC60QM88</accession>
<evidence type="ECO:0000313" key="2">
    <source>
        <dbReference type="Proteomes" id="UP000805193"/>
    </source>
</evidence>
<organism evidence="1 2">
    <name type="scientific">Ixodes persulcatus</name>
    <name type="common">Taiga tick</name>
    <dbReference type="NCBI Taxonomy" id="34615"/>
    <lineage>
        <taxon>Eukaryota</taxon>
        <taxon>Metazoa</taxon>
        <taxon>Ecdysozoa</taxon>
        <taxon>Arthropoda</taxon>
        <taxon>Chelicerata</taxon>
        <taxon>Arachnida</taxon>
        <taxon>Acari</taxon>
        <taxon>Parasitiformes</taxon>
        <taxon>Ixodida</taxon>
        <taxon>Ixodoidea</taxon>
        <taxon>Ixodidae</taxon>
        <taxon>Ixodinae</taxon>
        <taxon>Ixodes</taxon>
    </lineage>
</organism>
<dbReference type="Proteomes" id="UP000805193">
    <property type="component" value="Unassembled WGS sequence"/>
</dbReference>
<evidence type="ECO:0000313" key="1">
    <source>
        <dbReference type="EMBL" id="KAG0434220.1"/>
    </source>
</evidence>
<dbReference type="EMBL" id="JABSTQ010008664">
    <property type="protein sequence ID" value="KAG0434220.1"/>
    <property type="molecule type" value="Genomic_DNA"/>
</dbReference>
<keyword evidence="2" id="KW-1185">Reference proteome</keyword>
<protein>
    <submittedName>
        <fullName evidence="1">Uncharacterized protein</fullName>
    </submittedName>
</protein>
<proteinExistence type="predicted"/>